<dbReference type="GO" id="GO:0051287">
    <property type="term" value="F:NAD binding"/>
    <property type="evidence" value="ECO:0007669"/>
    <property type="project" value="InterPro"/>
</dbReference>
<evidence type="ECO:0000256" key="8">
    <source>
        <dbReference type="ARBA" id="ARBA00022723"/>
    </source>
</evidence>
<reference evidence="17 18" key="2">
    <citation type="journal article" date="2011" name="J. Bacteriol.">
        <title>Complete genome sequence of strain HTCC2503T of Parvularcula bermudensis, the type species of the order "Parvularculales" in the class Alphaproteobacteria.</title>
        <authorList>
            <person name="Oh H.M."/>
            <person name="Kang I."/>
            <person name="Vergin K.L."/>
            <person name="Kang D."/>
            <person name="Rhee K.H."/>
            <person name="Giovannoni S.J."/>
            <person name="Cho J.C."/>
        </authorList>
    </citation>
    <scope>NUCLEOTIDE SEQUENCE [LARGE SCALE GENOMIC DNA]</scope>
    <source>
        <strain evidence="18">ATCC BAA-594 / HTCC2503 / KCTC 12087</strain>
    </source>
</reference>
<dbReference type="InterPro" id="IPR004429">
    <property type="entry name" value="Isopropylmalate_DH"/>
</dbReference>
<evidence type="ECO:0000256" key="12">
    <source>
        <dbReference type="ARBA" id="ARBA00023211"/>
    </source>
</evidence>
<organism evidence="17 18">
    <name type="scientific">Parvularcula bermudensis (strain ATCC BAA-594 / HTCC2503 / KCTC 12087)</name>
    <dbReference type="NCBI Taxonomy" id="314260"/>
    <lineage>
        <taxon>Bacteria</taxon>
        <taxon>Pseudomonadati</taxon>
        <taxon>Pseudomonadota</taxon>
        <taxon>Alphaproteobacteria</taxon>
        <taxon>Parvularculales</taxon>
        <taxon>Parvularculaceae</taxon>
        <taxon>Parvularcula</taxon>
    </lineage>
</organism>
<keyword evidence="8 14" id="KW-0479">Metal-binding</keyword>
<evidence type="ECO:0000256" key="10">
    <source>
        <dbReference type="ARBA" id="ARBA00023002"/>
    </source>
</evidence>
<evidence type="ECO:0000256" key="9">
    <source>
        <dbReference type="ARBA" id="ARBA00022842"/>
    </source>
</evidence>
<evidence type="ECO:0000256" key="2">
    <source>
        <dbReference type="ARBA" id="ARBA00001936"/>
    </source>
</evidence>
<feature type="binding site" evidence="14">
    <location>
        <begin position="282"/>
        <end position="294"/>
    </location>
    <ligand>
        <name>NAD(+)</name>
        <dbReference type="ChEBI" id="CHEBI:57540"/>
    </ligand>
</feature>
<comment type="cofactor">
    <cofactor evidence="14 15">
        <name>Mg(2+)</name>
        <dbReference type="ChEBI" id="CHEBI:18420"/>
    </cofactor>
    <cofactor evidence="14 15">
        <name>Mn(2+)</name>
        <dbReference type="ChEBI" id="CHEBI:29035"/>
    </cofactor>
    <text evidence="14 15">Binds 1 Mg(2+) or Mn(2+) ion per subunit.</text>
</comment>
<feature type="binding site" evidence="14">
    <location>
        <position position="223"/>
    </location>
    <ligand>
        <name>Mg(2+)</name>
        <dbReference type="ChEBI" id="CHEBI:18420"/>
    </ligand>
</feature>
<keyword evidence="10 14" id="KW-0560">Oxidoreductase</keyword>
<feature type="binding site" evidence="14">
    <location>
        <position position="223"/>
    </location>
    <ligand>
        <name>substrate</name>
    </ligand>
</feature>
<evidence type="ECO:0000256" key="15">
    <source>
        <dbReference type="RuleBase" id="RU004445"/>
    </source>
</evidence>
<dbReference type="AlphaFoldDB" id="E0THM8"/>
<evidence type="ECO:0000256" key="11">
    <source>
        <dbReference type="ARBA" id="ARBA00023027"/>
    </source>
</evidence>
<keyword evidence="14" id="KW-0963">Cytoplasm</keyword>
<dbReference type="PANTHER" id="PTHR42979:SF1">
    <property type="entry name" value="3-ISOPROPYLMALATE DEHYDROGENASE"/>
    <property type="match status" value="1"/>
</dbReference>
<dbReference type="NCBIfam" id="TIGR00169">
    <property type="entry name" value="leuB"/>
    <property type="match status" value="1"/>
</dbReference>
<keyword evidence="18" id="KW-1185">Reference proteome</keyword>
<dbReference type="KEGG" id="pbr:PB2503_06292"/>
<evidence type="ECO:0000256" key="1">
    <source>
        <dbReference type="ARBA" id="ARBA00000624"/>
    </source>
</evidence>
<dbReference type="OrthoDB" id="9767905at2"/>
<dbReference type="HOGENOM" id="CLU_031953_0_3_5"/>
<feature type="site" description="Important for catalysis" evidence="14">
    <location>
        <position position="146"/>
    </location>
</feature>
<dbReference type="HAMAP" id="MF_01033">
    <property type="entry name" value="LeuB_type1"/>
    <property type="match status" value="1"/>
</dbReference>
<proteinExistence type="inferred from homology"/>
<comment type="caution">
    <text evidence="14">Lacks conserved residue(s) required for the propagation of feature annotation.</text>
</comment>
<evidence type="ECO:0000256" key="4">
    <source>
        <dbReference type="ARBA" id="ARBA00008319"/>
    </source>
</evidence>
<dbReference type="PANTHER" id="PTHR42979">
    <property type="entry name" value="3-ISOPROPYLMALATE DEHYDROGENASE"/>
    <property type="match status" value="1"/>
</dbReference>
<name>E0THM8_PARBH</name>
<accession>E0THM8</accession>
<dbReference type="GO" id="GO:0009098">
    <property type="term" value="P:L-leucine biosynthetic process"/>
    <property type="evidence" value="ECO:0007669"/>
    <property type="project" value="UniProtKB-UniRule"/>
</dbReference>
<dbReference type="Pfam" id="PF00180">
    <property type="entry name" value="Iso_dh"/>
    <property type="match status" value="1"/>
</dbReference>
<dbReference type="Proteomes" id="UP000001302">
    <property type="component" value="Chromosome"/>
</dbReference>
<evidence type="ECO:0000313" key="17">
    <source>
        <dbReference type="EMBL" id="ADM09324.1"/>
    </source>
</evidence>
<feature type="binding site" evidence="14">
    <location>
        <position position="139"/>
    </location>
    <ligand>
        <name>substrate</name>
    </ligand>
</feature>
<comment type="similarity">
    <text evidence="4 14">Belongs to the isocitrate and isopropylmalate dehydrogenases family. LeuB type 1 subfamily.</text>
</comment>
<sequence length="353" mass="36651">MSRTVRLTILPGDGIGPEVTDAAISVLTAVAPDAGLSLAIDRCPFGGAGIDATGNPLPEQTLKSCVSADAILLGAVGGPKYDEAARHQGAPRPEQGLLGLRKELELFANLRPSKLFEGLEAASPLRRDIVADTDILIVRELTGGVYFGDHREGTDVASDIMPYSREEVDRVARVAFEAAKGRNGRLTSVDKANVLATSRLWRAVVDDVAKDYPTVTVDHVLVDAMAMHLVTKPASFDVVVTENLFGDILSDELSAIVGSIGLAPSASLGTPDTPGLFEPIHGSAPDIAGQGIANPIGTILSAAMLLRHGLKADAAAERIETAVSTVLKQGLRTKDLGGDADTAAATSAILAAL</sequence>
<keyword evidence="11 14" id="KW-0520">NAD</keyword>
<evidence type="ECO:0000256" key="13">
    <source>
        <dbReference type="ARBA" id="ARBA00023304"/>
    </source>
</evidence>
<dbReference type="PROSITE" id="PS00470">
    <property type="entry name" value="IDH_IMDH"/>
    <property type="match status" value="1"/>
</dbReference>
<keyword evidence="9 14" id="KW-0460">Magnesium</keyword>
<keyword evidence="13 14" id="KW-0100">Branched-chain amino acid biosynthesis</keyword>
<feature type="binding site" evidence="14">
    <location>
        <position position="111"/>
    </location>
    <ligand>
        <name>substrate</name>
    </ligand>
</feature>
<dbReference type="InterPro" id="IPR024084">
    <property type="entry name" value="IsoPropMal-DH-like_dom"/>
</dbReference>
<feature type="binding site" evidence="14">
    <location>
        <position position="101"/>
    </location>
    <ligand>
        <name>substrate</name>
    </ligand>
</feature>
<evidence type="ECO:0000256" key="6">
    <source>
        <dbReference type="ARBA" id="ARBA00022430"/>
    </source>
</evidence>
<dbReference type="UniPathway" id="UPA00048">
    <property type="reaction ID" value="UER00072"/>
</dbReference>
<feature type="binding site" evidence="14">
    <location>
        <position position="247"/>
    </location>
    <ligand>
        <name>Mg(2+)</name>
        <dbReference type="ChEBI" id="CHEBI:18420"/>
    </ligand>
</feature>
<feature type="binding site" evidence="14">
    <location>
        <position position="251"/>
    </location>
    <ligand>
        <name>Mg(2+)</name>
        <dbReference type="ChEBI" id="CHEBI:18420"/>
    </ligand>
</feature>
<comment type="function">
    <text evidence="14 15">Catalyzes the oxidation of 3-carboxy-2-hydroxy-4-methylpentanoate (3-isopropylmalate) to 3-carboxy-4-methyl-2-oxopentanoate. The product decarboxylates to 4-methyl-2 oxopentanoate.</text>
</comment>
<dbReference type="SUPFAM" id="SSF53659">
    <property type="entry name" value="Isocitrate/Isopropylmalate dehydrogenase-like"/>
    <property type="match status" value="1"/>
</dbReference>
<feature type="site" description="Important for catalysis" evidence="14">
    <location>
        <position position="191"/>
    </location>
</feature>
<gene>
    <name evidence="14" type="primary">leuB</name>
    <name evidence="17" type="ordered locus">PB2503_06292</name>
</gene>
<keyword evidence="6 14" id="KW-0432">Leucine biosynthesis</keyword>
<dbReference type="STRING" id="314260.PB2503_06292"/>
<feature type="domain" description="Isopropylmalate dehydrogenase-like" evidence="16">
    <location>
        <begin position="6"/>
        <end position="349"/>
    </location>
</feature>
<dbReference type="EC" id="1.1.1.85" evidence="14"/>
<comment type="subunit">
    <text evidence="5 14 15">Homodimer.</text>
</comment>
<dbReference type="FunFam" id="3.40.718.10:FF:000006">
    <property type="entry name" value="3-isopropylmalate dehydrogenase"/>
    <property type="match status" value="1"/>
</dbReference>
<evidence type="ECO:0000259" key="16">
    <source>
        <dbReference type="SMART" id="SM01329"/>
    </source>
</evidence>
<dbReference type="GO" id="GO:0000287">
    <property type="term" value="F:magnesium ion binding"/>
    <property type="evidence" value="ECO:0007669"/>
    <property type="project" value="InterPro"/>
</dbReference>
<comment type="catalytic activity">
    <reaction evidence="1 14 15">
        <text>(2R,3S)-3-isopropylmalate + NAD(+) = 4-methyl-2-oxopentanoate + CO2 + NADH</text>
        <dbReference type="Rhea" id="RHEA:32271"/>
        <dbReference type="ChEBI" id="CHEBI:16526"/>
        <dbReference type="ChEBI" id="CHEBI:17865"/>
        <dbReference type="ChEBI" id="CHEBI:35121"/>
        <dbReference type="ChEBI" id="CHEBI:57540"/>
        <dbReference type="ChEBI" id="CHEBI:57945"/>
        <dbReference type="EC" id="1.1.1.85"/>
    </reaction>
</comment>
<dbReference type="GO" id="GO:0003862">
    <property type="term" value="F:3-isopropylmalate dehydrogenase activity"/>
    <property type="evidence" value="ECO:0007669"/>
    <property type="project" value="UniProtKB-UniRule"/>
</dbReference>
<dbReference type="Gene3D" id="3.40.718.10">
    <property type="entry name" value="Isopropylmalate Dehydrogenase"/>
    <property type="match status" value="1"/>
</dbReference>
<dbReference type="EMBL" id="CP002156">
    <property type="protein sequence ID" value="ADM09324.1"/>
    <property type="molecule type" value="Genomic_DNA"/>
</dbReference>
<dbReference type="RefSeq" id="WP_013300298.1">
    <property type="nucleotide sequence ID" value="NC_014414.1"/>
</dbReference>
<keyword evidence="7 14" id="KW-0028">Amino-acid biosynthesis</keyword>
<evidence type="ECO:0000256" key="14">
    <source>
        <dbReference type="HAMAP-Rule" id="MF_01033"/>
    </source>
</evidence>
<dbReference type="GO" id="GO:0005829">
    <property type="term" value="C:cytosol"/>
    <property type="evidence" value="ECO:0007669"/>
    <property type="project" value="TreeGrafter"/>
</dbReference>
<evidence type="ECO:0000256" key="3">
    <source>
        <dbReference type="ARBA" id="ARBA00004762"/>
    </source>
</evidence>
<keyword evidence="12 14" id="KW-0464">Manganese</keyword>
<comment type="pathway">
    <text evidence="3 14 15">Amino-acid biosynthesis; L-leucine biosynthesis; L-leucine from 3-methyl-2-oxobutanoate: step 3/4.</text>
</comment>
<evidence type="ECO:0000313" key="18">
    <source>
        <dbReference type="Proteomes" id="UP000001302"/>
    </source>
</evidence>
<dbReference type="SMART" id="SM01329">
    <property type="entry name" value="Iso_dh"/>
    <property type="match status" value="1"/>
</dbReference>
<evidence type="ECO:0000256" key="7">
    <source>
        <dbReference type="ARBA" id="ARBA00022605"/>
    </source>
</evidence>
<protein>
    <recommendedName>
        <fullName evidence="14">3-isopropylmalate dehydrogenase</fullName>
        <ecNumber evidence="14">1.1.1.85</ecNumber>
    </recommendedName>
    <alternativeName>
        <fullName evidence="14">3-IPM-DH</fullName>
    </alternativeName>
    <alternativeName>
        <fullName evidence="14">Beta-IPM dehydrogenase</fullName>
        <shortName evidence="14">IMDH</shortName>
    </alternativeName>
</protein>
<dbReference type="InterPro" id="IPR019818">
    <property type="entry name" value="IsoCit/isopropylmalate_DH_CS"/>
</dbReference>
<dbReference type="eggNOG" id="COG0473">
    <property type="taxonomic scope" value="Bacteria"/>
</dbReference>
<evidence type="ECO:0000256" key="5">
    <source>
        <dbReference type="ARBA" id="ARBA00011738"/>
    </source>
</evidence>
<reference evidence="18" key="1">
    <citation type="submission" date="2010-08" db="EMBL/GenBank/DDBJ databases">
        <title>Genome sequence of Parvularcula bermudensis HTCC2503.</title>
        <authorList>
            <person name="Kang D.-M."/>
            <person name="Oh H.-M."/>
            <person name="Cho J.-C."/>
        </authorList>
    </citation>
    <scope>NUCLEOTIDE SEQUENCE [LARGE SCALE GENOMIC DNA]</scope>
    <source>
        <strain evidence="18">ATCC BAA-594 / HTCC2503 / KCTC 12087</strain>
    </source>
</reference>
<comment type="cofactor">
    <cofactor evidence="2">
        <name>Mn(2+)</name>
        <dbReference type="ChEBI" id="CHEBI:29035"/>
    </cofactor>
</comment>
<comment type="subcellular location">
    <subcellularLocation>
        <location evidence="14">Cytoplasm</location>
    </subcellularLocation>
</comment>